<keyword evidence="2" id="KW-1185">Reference proteome</keyword>
<proteinExistence type="predicted"/>
<evidence type="ECO:0000313" key="2">
    <source>
        <dbReference type="Proteomes" id="UP001249760"/>
    </source>
</evidence>
<name>A0ABU3JP49_9ACTN</name>
<evidence type="ECO:0000313" key="1">
    <source>
        <dbReference type="EMBL" id="MDT6983716.1"/>
    </source>
</evidence>
<protein>
    <submittedName>
        <fullName evidence="1">Uncharacterized protein</fullName>
    </submittedName>
</protein>
<sequence>MTMNPRRYQHAATAGAVLLTAAAIATALNGLYIQACLFAIGVLILTEATLREHRRHRRARAECDWARRRALGENPAPLNPCCLLAAASNGHAHDHRCTDHSLERFITQIEAEYRHQP</sequence>
<comment type="caution">
    <text evidence="1">The sequence shown here is derived from an EMBL/GenBank/DDBJ whole genome shotgun (WGS) entry which is preliminary data.</text>
</comment>
<organism evidence="1 2">
    <name type="scientific">Streptomyces lusitanus</name>
    <dbReference type="NCBI Taxonomy" id="68232"/>
    <lineage>
        <taxon>Bacteria</taxon>
        <taxon>Bacillati</taxon>
        <taxon>Actinomycetota</taxon>
        <taxon>Actinomycetes</taxon>
        <taxon>Kitasatosporales</taxon>
        <taxon>Streptomycetaceae</taxon>
        <taxon>Streptomyces</taxon>
    </lineage>
</organism>
<gene>
    <name evidence="1" type="ORF">QNO04_09600</name>
</gene>
<dbReference type="RefSeq" id="WP_394305990.1">
    <property type="nucleotide sequence ID" value="NZ_JASKMA010000006.1"/>
</dbReference>
<dbReference type="Proteomes" id="UP001249760">
    <property type="component" value="Unassembled WGS sequence"/>
</dbReference>
<reference evidence="1 2" key="1">
    <citation type="submission" date="2023-05" db="EMBL/GenBank/DDBJ databases">
        <title>Streptomyces fuscus sp. nov., a brown-black pigment producing actinomyces isolated from dry sand of Sea duck farm.</title>
        <authorList>
            <person name="Xie J."/>
            <person name="Shen N."/>
        </authorList>
    </citation>
    <scope>NUCLEOTIDE SEQUENCE [LARGE SCALE GENOMIC DNA]</scope>
    <source>
        <strain evidence="1 2">CGMCC 4.1745</strain>
    </source>
</reference>
<dbReference type="EMBL" id="JASKMA010000006">
    <property type="protein sequence ID" value="MDT6983716.1"/>
    <property type="molecule type" value="Genomic_DNA"/>
</dbReference>
<accession>A0ABU3JP49</accession>